<keyword evidence="12" id="KW-0865">Zymogen</keyword>
<evidence type="ECO:0000256" key="12">
    <source>
        <dbReference type="ARBA" id="ARBA00023145"/>
    </source>
</evidence>
<feature type="chain" id="PRO_5042211012" description="Acid ceramidase" evidence="19">
    <location>
        <begin position="28"/>
        <end position="397"/>
    </location>
</feature>
<evidence type="ECO:0000256" key="10">
    <source>
        <dbReference type="ARBA" id="ARBA00022919"/>
    </source>
</evidence>
<evidence type="ECO:0000256" key="6">
    <source>
        <dbReference type="ARBA" id="ARBA00011891"/>
    </source>
</evidence>
<keyword evidence="10" id="KW-0746">Sphingolipid metabolism</keyword>
<evidence type="ECO:0000256" key="2">
    <source>
        <dbReference type="ARBA" id="ARBA00004613"/>
    </source>
</evidence>
<dbReference type="GO" id="GO:0006665">
    <property type="term" value="P:sphingolipid metabolic process"/>
    <property type="evidence" value="ECO:0007669"/>
    <property type="project" value="UniProtKB-KW"/>
</dbReference>
<dbReference type="Proteomes" id="UP001233172">
    <property type="component" value="Unassembled WGS sequence"/>
</dbReference>
<dbReference type="InterPro" id="IPR016699">
    <property type="entry name" value="Acid_ceramidase-like"/>
</dbReference>
<dbReference type="PANTHER" id="PTHR28583">
    <property type="entry name" value="ACID AMIDASE"/>
    <property type="match status" value="1"/>
</dbReference>
<dbReference type="GO" id="GO:0017064">
    <property type="term" value="F:fatty acid amide hydrolase activity"/>
    <property type="evidence" value="ECO:0007669"/>
    <property type="project" value="InterPro"/>
</dbReference>
<dbReference type="EC" id="3.5.1.23" evidence="6"/>
<evidence type="ECO:0000256" key="15">
    <source>
        <dbReference type="ARBA" id="ARBA00023228"/>
    </source>
</evidence>
<name>A0AAD8BGC5_BIOPF</name>
<comment type="pathway">
    <text evidence="3">Lipid metabolism; sphingolipid metabolism.</text>
</comment>
<evidence type="ECO:0000313" key="22">
    <source>
        <dbReference type="EMBL" id="KAK0052950.1"/>
    </source>
</evidence>
<feature type="domain" description="Acid ceramidase N-terminal" evidence="21">
    <location>
        <begin position="49"/>
        <end position="106"/>
    </location>
</feature>
<evidence type="ECO:0000256" key="9">
    <source>
        <dbReference type="ARBA" id="ARBA00022801"/>
    </source>
</evidence>
<feature type="active site" description="Nucleophile" evidence="18">
    <location>
        <position position="145"/>
    </location>
</feature>
<dbReference type="AlphaFoldDB" id="A0AAD8BGC5"/>
<evidence type="ECO:0000256" key="8">
    <source>
        <dbReference type="ARBA" id="ARBA00022729"/>
    </source>
</evidence>
<dbReference type="Gene3D" id="3.60.60.10">
    <property type="entry name" value="Penicillin V Acylase, Chain A"/>
    <property type="match status" value="1"/>
</dbReference>
<dbReference type="EMBL" id="JASAOG010000090">
    <property type="protein sequence ID" value="KAK0052950.1"/>
    <property type="molecule type" value="Genomic_DNA"/>
</dbReference>
<evidence type="ECO:0000256" key="14">
    <source>
        <dbReference type="ARBA" id="ARBA00023180"/>
    </source>
</evidence>
<organism evidence="22 23">
    <name type="scientific">Biomphalaria pfeifferi</name>
    <name type="common">Bloodfluke planorb</name>
    <name type="synonym">Freshwater snail</name>
    <dbReference type="NCBI Taxonomy" id="112525"/>
    <lineage>
        <taxon>Eukaryota</taxon>
        <taxon>Metazoa</taxon>
        <taxon>Spiralia</taxon>
        <taxon>Lophotrochozoa</taxon>
        <taxon>Mollusca</taxon>
        <taxon>Gastropoda</taxon>
        <taxon>Heterobranchia</taxon>
        <taxon>Euthyneura</taxon>
        <taxon>Panpulmonata</taxon>
        <taxon>Hygrophila</taxon>
        <taxon>Lymnaeoidea</taxon>
        <taxon>Planorbidae</taxon>
        <taxon>Biomphalaria</taxon>
    </lineage>
</organism>
<evidence type="ECO:0000256" key="19">
    <source>
        <dbReference type="SAM" id="SignalP"/>
    </source>
</evidence>
<dbReference type="FunFam" id="3.60.60.10:FF:000006">
    <property type="entry name" value="N-acylethanolamine-hydrolyzing acid amidase"/>
    <property type="match status" value="1"/>
</dbReference>
<evidence type="ECO:0000256" key="4">
    <source>
        <dbReference type="ARBA" id="ARBA00004991"/>
    </source>
</evidence>
<keyword evidence="7" id="KW-0964">Secreted</keyword>
<dbReference type="GO" id="GO:0005764">
    <property type="term" value="C:lysosome"/>
    <property type="evidence" value="ECO:0007669"/>
    <property type="project" value="UniProtKB-SubCell"/>
</dbReference>
<dbReference type="GO" id="GO:0005576">
    <property type="term" value="C:extracellular region"/>
    <property type="evidence" value="ECO:0007669"/>
    <property type="project" value="UniProtKB-SubCell"/>
</dbReference>
<dbReference type="GO" id="GO:0006631">
    <property type="term" value="P:fatty acid metabolic process"/>
    <property type="evidence" value="ECO:0007669"/>
    <property type="project" value="InterPro"/>
</dbReference>
<dbReference type="GO" id="GO:0016020">
    <property type="term" value="C:membrane"/>
    <property type="evidence" value="ECO:0007669"/>
    <property type="project" value="GOC"/>
</dbReference>
<gene>
    <name evidence="22" type="ORF">Bpfe_017567</name>
</gene>
<keyword evidence="9 17" id="KW-0378">Hydrolase</keyword>
<evidence type="ECO:0000256" key="18">
    <source>
        <dbReference type="PIRSR" id="PIRSR017632-1"/>
    </source>
</evidence>
<keyword evidence="11 17" id="KW-0443">Lipid metabolism</keyword>
<keyword evidence="13" id="KW-1015">Disulfide bond</keyword>
<keyword evidence="23" id="KW-1185">Reference proteome</keyword>
<evidence type="ECO:0000259" key="20">
    <source>
        <dbReference type="Pfam" id="PF02275"/>
    </source>
</evidence>
<keyword evidence="15" id="KW-0458">Lysosome</keyword>
<evidence type="ECO:0000313" key="23">
    <source>
        <dbReference type="Proteomes" id="UP001233172"/>
    </source>
</evidence>
<evidence type="ECO:0000256" key="13">
    <source>
        <dbReference type="ARBA" id="ARBA00023157"/>
    </source>
</evidence>
<dbReference type="Pfam" id="PF15508">
    <property type="entry name" value="NAAA-beta"/>
    <property type="match status" value="1"/>
</dbReference>
<dbReference type="PIRSF" id="PIRSF017632">
    <property type="entry name" value="Acid_ceramidase-like"/>
    <property type="match status" value="1"/>
</dbReference>
<dbReference type="InterPro" id="IPR029130">
    <property type="entry name" value="Acid_ceramidase_N"/>
</dbReference>
<evidence type="ECO:0000256" key="11">
    <source>
        <dbReference type="ARBA" id="ARBA00023098"/>
    </source>
</evidence>
<feature type="domain" description="Choloylglycine hydrolase/NAAA C-terminal" evidence="20">
    <location>
        <begin position="145"/>
        <end position="336"/>
    </location>
</feature>
<keyword evidence="8 19" id="KW-0732">Signal</keyword>
<evidence type="ECO:0000256" key="7">
    <source>
        <dbReference type="ARBA" id="ARBA00022525"/>
    </source>
</evidence>
<comment type="similarity">
    <text evidence="5 17">Belongs to the acid ceramidase family.</text>
</comment>
<evidence type="ECO:0000256" key="1">
    <source>
        <dbReference type="ARBA" id="ARBA00004371"/>
    </source>
</evidence>
<protein>
    <recommendedName>
        <fullName evidence="16">Acid ceramidase</fullName>
        <ecNumber evidence="6">3.5.1.23</ecNumber>
    </recommendedName>
</protein>
<comment type="pathway">
    <text evidence="4">Sphingolipid metabolism.</text>
</comment>
<proteinExistence type="inferred from homology"/>
<dbReference type="GO" id="GO:0017040">
    <property type="term" value="F:N-acylsphingosine amidohydrolase activity"/>
    <property type="evidence" value="ECO:0007669"/>
    <property type="project" value="UniProtKB-EC"/>
</dbReference>
<reference evidence="22" key="2">
    <citation type="submission" date="2023-04" db="EMBL/GenBank/DDBJ databases">
        <authorList>
            <person name="Bu L."/>
            <person name="Lu L."/>
            <person name="Laidemitt M.R."/>
            <person name="Zhang S.M."/>
            <person name="Mutuku M."/>
            <person name="Mkoji G."/>
            <person name="Steinauer M."/>
            <person name="Loker E.S."/>
        </authorList>
    </citation>
    <scope>NUCLEOTIDE SEQUENCE</scope>
    <source>
        <strain evidence="22">KasaAsao</strain>
        <tissue evidence="22">Whole Snail</tissue>
    </source>
</reference>
<dbReference type="InterPro" id="IPR029132">
    <property type="entry name" value="CBAH/NAAA_C"/>
</dbReference>
<evidence type="ECO:0000256" key="5">
    <source>
        <dbReference type="ARBA" id="ARBA00005730"/>
    </source>
</evidence>
<dbReference type="CDD" id="cd01903">
    <property type="entry name" value="Ntn_AC_NAAA"/>
    <property type="match status" value="1"/>
</dbReference>
<evidence type="ECO:0000256" key="3">
    <source>
        <dbReference type="ARBA" id="ARBA00004760"/>
    </source>
</evidence>
<sequence length="397" mass="44740">MSCGLQRMRPILLVLLTLDVFSSLSVAQVLNVTCSTGLYPPDPKSKVTETYVIDLDLPPSQRWNELAKAKSSQMQSLVDSFITFLEDFGTIGQDIVNLIDKEGVDLLNGLPVTFAEEIRGISLASGMNIGQVVLYNLFYEFSDFCTSIISEDLSGELFHARNLDFGLFFGWDIKNKTWEMTERLRPLIVILEWRRTGQTVFKSVSYAGYTGILTAVKPKLFTLTINERGDKHGSGYIGILKWLLGDRNETWLGFLTRNVLENASGFTQAKTMLENTVMLAPAYFILGGNKSGEGVVITRDRVDNLDTWTMRNASNWYILETNYDHWNTPPFIDDRRTPAHVCMQRMGQINVGFSGLFNVLSTRPVLNKGTTYTALMRVSTGQLETYIQNCQDPCPPW</sequence>
<feature type="signal peptide" evidence="19">
    <location>
        <begin position="1"/>
        <end position="27"/>
    </location>
</feature>
<reference evidence="22" key="1">
    <citation type="journal article" date="2023" name="PLoS Negl. Trop. Dis.">
        <title>A genome sequence for Biomphalaria pfeifferi, the major vector snail for the human-infecting parasite Schistosoma mansoni.</title>
        <authorList>
            <person name="Bu L."/>
            <person name="Lu L."/>
            <person name="Laidemitt M.R."/>
            <person name="Zhang S.M."/>
            <person name="Mutuku M."/>
            <person name="Mkoji G."/>
            <person name="Steinauer M."/>
            <person name="Loker E.S."/>
        </authorList>
    </citation>
    <scope>NUCLEOTIDE SEQUENCE</scope>
    <source>
        <strain evidence="22">KasaAsao</strain>
    </source>
</reference>
<evidence type="ECO:0000256" key="16">
    <source>
        <dbReference type="ARBA" id="ARBA00040588"/>
    </source>
</evidence>
<dbReference type="Pfam" id="PF02275">
    <property type="entry name" value="CBAH"/>
    <property type="match status" value="1"/>
</dbReference>
<keyword evidence="14" id="KW-0325">Glycoprotein</keyword>
<comment type="subcellular location">
    <subcellularLocation>
        <location evidence="1">Lysosome</location>
    </subcellularLocation>
    <subcellularLocation>
        <location evidence="2">Secreted</location>
    </subcellularLocation>
</comment>
<dbReference type="PANTHER" id="PTHR28583:SF1">
    <property type="entry name" value="ACID CERAMIDASE"/>
    <property type="match status" value="1"/>
</dbReference>
<evidence type="ECO:0000259" key="21">
    <source>
        <dbReference type="Pfam" id="PF15508"/>
    </source>
</evidence>
<accession>A0AAD8BGC5</accession>
<comment type="caution">
    <text evidence="22">The sequence shown here is derived from an EMBL/GenBank/DDBJ whole genome shotgun (WGS) entry which is preliminary data.</text>
</comment>
<evidence type="ECO:0000256" key="17">
    <source>
        <dbReference type="PIRNR" id="PIRNR017632"/>
    </source>
</evidence>